<dbReference type="Proteomes" id="UP000267250">
    <property type="component" value="Chromosome"/>
</dbReference>
<dbReference type="EMBL" id="CP016379">
    <property type="protein sequence ID" value="AZR73989.1"/>
    <property type="molecule type" value="Genomic_DNA"/>
</dbReference>
<evidence type="ECO:0000313" key="2">
    <source>
        <dbReference type="Proteomes" id="UP000267250"/>
    </source>
</evidence>
<proteinExistence type="predicted"/>
<gene>
    <name evidence="1" type="ORF">BBF96_11660</name>
</gene>
<protein>
    <recommendedName>
        <fullName evidence="3">Rhamnogalacturonan lyase domain-containing protein</fullName>
    </recommendedName>
</protein>
<dbReference type="InterPro" id="IPR008969">
    <property type="entry name" value="CarboxyPept-like_regulatory"/>
</dbReference>
<dbReference type="RefSeq" id="WP_127017341.1">
    <property type="nucleotide sequence ID" value="NZ_CP016379.1"/>
</dbReference>
<dbReference type="SUPFAM" id="SSF49464">
    <property type="entry name" value="Carboxypeptidase regulatory domain-like"/>
    <property type="match status" value="1"/>
</dbReference>
<dbReference type="AlphaFoldDB" id="A0A3Q9HRB4"/>
<evidence type="ECO:0008006" key="3">
    <source>
        <dbReference type="Google" id="ProtNLM"/>
    </source>
</evidence>
<organism evidence="1 2">
    <name type="scientific">Anoxybacter fermentans</name>
    <dbReference type="NCBI Taxonomy" id="1323375"/>
    <lineage>
        <taxon>Bacteria</taxon>
        <taxon>Bacillati</taxon>
        <taxon>Bacillota</taxon>
        <taxon>Clostridia</taxon>
        <taxon>Halanaerobiales</taxon>
        <taxon>Anoxybacter</taxon>
    </lineage>
</organism>
<evidence type="ECO:0000313" key="1">
    <source>
        <dbReference type="EMBL" id="AZR73989.1"/>
    </source>
</evidence>
<name>A0A3Q9HRB4_9FIRM</name>
<sequence length="66" mass="7300">MADIYGQVIYPDADSGYYIPLNVNNNAITSTVVYLDGEKYDVTDLTGCFAFHNVPVGKHTLKVEDN</sequence>
<dbReference type="KEGG" id="aft:BBF96_11660"/>
<accession>A0A3Q9HRB4</accession>
<reference evidence="1 2" key="1">
    <citation type="submission" date="2016-07" db="EMBL/GenBank/DDBJ databases">
        <title>Genome and transcriptome analysis of iron-reducing fermentative bacteria Anoxybacter fermentans.</title>
        <authorList>
            <person name="Zeng X."/>
            <person name="Shao Z."/>
        </authorList>
    </citation>
    <scope>NUCLEOTIDE SEQUENCE [LARGE SCALE GENOMIC DNA]</scope>
    <source>
        <strain evidence="1 2">DY22613</strain>
    </source>
</reference>
<keyword evidence="2" id="KW-1185">Reference proteome</keyword>